<accession>A0A837RBN1</accession>
<dbReference type="InterPro" id="IPR036102">
    <property type="entry name" value="OsmC/Ohrsf"/>
</dbReference>
<dbReference type="AlphaFoldDB" id="A0A837RBN1"/>
<dbReference type="Gene3D" id="3.30.300.20">
    <property type="match status" value="1"/>
</dbReference>
<sequence length="146" mass="15620">MQSELSNGGINMAEFPILYQTQAVNEDGIQGQAYVPDGLQVSVSSPLKPVAGTNPEQLIGLALSTCLNATLEAIEKEHGQAHQSKVVTTIKMSRDRFGYQFFLDAAVTIPEVDAATANHWIEIAETRCPVAKLVGASANVTIHLAE</sequence>
<gene>
    <name evidence="2" type="ORF">FD24_GL002759</name>
</gene>
<comment type="caution">
    <text evidence="2">The sequence shown here is derived from an EMBL/GenBank/DDBJ whole genome shotgun (WGS) entry which is preliminary data.</text>
</comment>
<dbReference type="InterPro" id="IPR015946">
    <property type="entry name" value="KH_dom-like_a/b"/>
</dbReference>
<name>A0A837RBN1_LACPE</name>
<dbReference type="EMBL" id="AZCU01000005">
    <property type="protein sequence ID" value="KRK25988.1"/>
    <property type="molecule type" value="Genomic_DNA"/>
</dbReference>
<organism evidence="2 3">
    <name type="scientific">Lactiplantibacillus pentosus DSM 20314</name>
    <dbReference type="NCBI Taxonomy" id="1423791"/>
    <lineage>
        <taxon>Bacteria</taxon>
        <taxon>Bacillati</taxon>
        <taxon>Bacillota</taxon>
        <taxon>Bacilli</taxon>
        <taxon>Lactobacillales</taxon>
        <taxon>Lactobacillaceae</taxon>
        <taxon>Lactiplantibacillus</taxon>
    </lineage>
</organism>
<dbReference type="PANTHER" id="PTHR33797">
    <property type="entry name" value="ORGANIC HYDROPEROXIDE RESISTANCE PROTEIN-LIKE"/>
    <property type="match status" value="1"/>
</dbReference>
<proteinExistence type="inferred from homology"/>
<dbReference type="InterPro" id="IPR019953">
    <property type="entry name" value="OHR"/>
</dbReference>
<reference evidence="2 3" key="1">
    <citation type="journal article" date="2015" name="Genome Announc.">
        <title>Expanding the biotechnology potential of lactobacilli through comparative genomics of 213 strains and associated genera.</title>
        <authorList>
            <person name="Sun Z."/>
            <person name="Harris H.M."/>
            <person name="McCann A."/>
            <person name="Guo C."/>
            <person name="Argimon S."/>
            <person name="Zhang W."/>
            <person name="Yang X."/>
            <person name="Jeffery I.B."/>
            <person name="Cooney J.C."/>
            <person name="Kagawa T.F."/>
            <person name="Liu W."/>
            <person name="Song Y."/>
            <person name="Salvetti E."/>
            <person name="Wrobel A."/>
            <person name="Rasinkangas P."/>
            <person name="Parkhill J."/>
            <person name="Rea M.C."/>
            <person name="O'Sullivan O."/>
            <person name="Ritari J."/>
            <person name="Douillard F.P."/>
            <person name="Paul Ross R."/>
            <person name="Yang R."/>
            <person name="Briner A.E."/>
            <person name="Felis G.E."/>
            <person name="de Vos W.M."/>
            <person name="Barrangou R."/>
            <person name="Klaenhammer T.R."/>
            <person name="Caufield P.W."/>
            <person name="Cui Y."/>
            <person name="Zhang H."/>
            <person name="O'Toole P.W."/>
        </authorList>
    </citation>
    <scope>NUCLEOTIDE SEQUENCE [LARGE SCALE GENOMIC DNA]</scope>
    <source>
        <strain evidence="2 3">DSM 20314</strain>
    </source>
</reference>
<evidence type="ECO:0000313" key="2">
    <source>
        <dbReference type="EMBL" id="KRK25988.1"/>
    </source>
</evidence>
<dbReference type="InterPro" id="IPR003718">
    <property type="entry name" value="OsmC/Ohr_fam"/>
</dbReference>
<dbReference type="Pfam" id="PF02566">
    <property type="entry name" value="OsmC"/>
    <property type="match status" value="1"/>
</dbReference>
<dbReference type="Proteomes" id="UP000051020">
    <property type="component" value="Unassembled WGS sequence"/>
</dbReference>
<comment type="similarity">
    <text evidence="1">Belongs to the OsmC/Ohr family.</text>
</comment>
<evidence type="ECO:0000313" key="3">
    <source>
        <dbReference type="Proteomes" id="UP000051020"/>
    </source>
</evidence>
<dbReference type="GO" id="GO:0006979">
    <property type="term" value="P:response to oxidative stress"/>
    <property type="evidence" value="ECO:0007669"/>
    <property type="project" value="InterPro"/>
</dbReference>
<dbReference type="PANTHER" id="PTHR33797:SF2">
    <property type="entry name" value="ORGANIC HYDROPEROXIDE RESISTANCE PROTEIN-LIKE"/>
    <property type="match status" value="1"/>
</dbReference>
<protein>
    <submittedName>
        <fullName evidence="2">Organic hydroperoxide resistance protein</fullName>
    </submittedName>
</protein>
<evidence type="ECO:0000256" key="1">
    <source>
        <dbReference type="ARBA" id="ARBA00007378"/>
    </source>
</evidence>
<dbReference type="SUPFAM" id="SSF82784">
    <property type="entry name" value="OsmC-like"/>
    <property type="match status" value="1"/>
</dbReference>